<organism evidence="1 2">
    <name type="scientific">Mycobacterium phage SWU1</name>
    <dbReference type="NCBI Taxonomy" id="1175504"/>
    <lineage>
        <taxon>Viruses</taxon>
        <taxon>Duplodnaviria</taxon>
        <taxon>Heunggongvirae</taxon>
        <taxon>Uroviricota</taxon>
        <taxon>Caudoviricetes</taxon>
        <taxon>Fromanvirus</taxon>
        <taxon>Fromanvirus SWU1</taxon>
    </lineage>
</organism>
<dbReference type="RefSeq" id="YP_006382999.1">
    <property type="nucleotide sequence ID" value="NC_017973.1"/>
</dbReference>
<accession>I1V1L1</accession>
<evidence type="ECO:0000313" key="1">
    <source>
        <dbReference type="EMBL" id="AFI24989.1"/>
    </source>
</evidence>
<dbReference type="OrthoDB" id="26425at10239"/>
<dbReference type="KEGG" id="vg:12978831"/>
<dbReference type="GeneID" id="12978831"/>
<dbReference type="EMBL" id="JF946695">
    <property type="protein sequence ID" value="AFI24989.1"/>
    <property type="molecule type" value="Genomic_DNA"/>
</dbReference>
<proteinExistence type="predicted"/>
<dbReference type="Proteomes" id="UP000002876">
    <property type="component" value="Segment"/>
</dbReference>
<protein>
    <submittedName>
        <fullName evidence="1">Uncharacterized protein</fullName>
    </submittedName>
</protein>
<evidence type="ECO:0000313" key="2">
    <source>
        <dbReference type="Proteomes" id="UP000002876"/>
    </source>
</evidence>
<keyword evidence="2" id="KW-1185">Reference proteome</keyword>
<reference evidence="1 2" key="1">
    <citation type="journal article" date="2012" name="J. Virol.">
        <title>Biology of a Novel Mycobacteriophage, SWU1, Isolated from Chinese Soil as Revealed by Genomic Characteristics.</title>
        <authorList>
            <person name="Fan X."/>
            <person name="Teng T."/>
            <person name="Wang H."/>
            <person name="Xie J."/>
        </authorList>
    </citation>
    <scope>NUCLEOTIDE SEQUENCE [LARGE SCALE GENOMIC DNA]</scope>
</reference>
<name>I1V1L1_9CAUD</name>
<sequence>MEFPFGGMTFQCLHLTSLDKVQLWFRWRSRDWQFGHAKPIPEGMDAASVANLMRQFIVGEISHDEYNRLLPN</sequence>